<evidence type="ECO:0000313" key="3">
    <source>
        <dbReference type="Proteomes" id="UP000576082"/>
    </source>
</evidence>
<protein>
    <recommendedName>
        <fullName evidence="4">Lipoprotein</fullName>
    </recommendedName>
</protein>
<name>A0A7X9X9K1_9BACT</name>
<dbReference type="RefSeq" id="WP_169657183.1">
    <property type="nucleotide sequence ID" value="NZ_JABANE010000031.1"/>
</dbReference>
<comment type="caution">
    <text evidence="2">The sequence shown here is derived from an EMBL/GenBank/DDBJ whole genome shotgun (WGS) entry which is preliminary data.</text>
</comment>
<proteinExistence type="predicted"/>
<sequence length="165" mass="19003">MKKIITLKVNAILIFIVSLCCIACNEEKKEKISNDISTLSKIINLPVVPNSAIWEINSKSNADGFAPGPTDYQLYCALDYDSTQIQKLTQSLENRDDLSKAKFLNKKFIKKWYPTSVQEQFYSDGNYLKLKSKVYQGQPFYKGAYLNGFFFVTDDHKVFVYLYTM</sequence>
<evidence type="ECO:0000313" key="2">
    <source>
        <dbReference type="EMBL" id="NME68890.1"/>
    </source>
</evidence>
<feature type="chain" id="PRO_5031501075" description="Lipoprotein" evidence="1">
    <location>
        <begin position="24"/>
        <end position="165"/>
    </location>
</feature>
<organism evidence="2 3">
    <name type="scientific">Flammeovirga aprica JL-4</name>
    <dbReference type="NCBI Taxonomy" id="694437"/>
    <lineage>
        <taxon>Bacteria</taxon>
        <taxon>Pseudomonadati</taxon>
        <taxon>Bacteroidota</taxon>
        <taxon>Cytophagia</taxon>
        <taxon>Cytophagales</taxon>
        <taxon>Flammeovirgaceae</taxon>
        <taxon>Flammeovirga</taxon>
    </lineage>
</organism>
<keyword evidence="1" id="KW-0732">Signal</keyword>
<accession>A0A7X9X9K1</accession>
<evidence type="ECO:0000256" key="1">
    <source>
        <dbReference type="SAM" id="SignalP"/>
    </source>
</evidence>
<dbReference type="EMBL" id="JABANE010000031">
    <property type="protein sequence ID" value="NME68890.1"/>
    <property type="molecule type" value="Genomic_DNA"/>
</dbReference>
<gene>
    <name evidence="2" type="ORF">HHU12_13035</name>
</gene>
<reference evidence="2 3" key="1">
    <citation type="submission" date="2020-04" db="EMBL/GenBank/DDBJ databases">
        <title>Flammeovirga sp. SR4, a novel species isolated from seawater.</title>
        <authorList>
            <person name="Wang X."/>
        </authorList>
    </citation>
    <scope>NUCLEOTIDE SEQUENCE [LARGE SCALE GENOMIC DNA]</scope>
    <source>
        <strain evidence="2 3">ATCC 23126</strain>
    </source>
</reference>
<dbReference type="AlphaFoldDB" id="A0A7X9X9K1"/>
<keyword evidence="3" id="KW-1185">Reference proteome</keyword>
<evidence type="ECO:0008006" key="4">
    <source>
        <dbReference type="Google" id="ProtNLM"/>
    </source>
</evidence>
<feature type="signal peptide" evidence="1">
    <location>
        <begin position="1"/>
        <end position="23"/>
    </location>
</feature>
<dbReference type="Proteomes" id="UP000576082">
    <property type="component" value="Unassembled WGS sequence"/>
</dbReference>